<dbReference type="PANTHER" id="PTHR43047:SF64">
    <property type="entry name" value="HISTIDINE KINASE CONTAINING CHEY-HOMOLOGOUS RECEIVER DOMAIN AND PAS DOMAIN-RELATED"/>
    <property type="match status" value="1"/>
</dbReference>
<dbReference type="InterPro" id="IPR001610">
    <property type="entry name" value="PAC"/>
</dbReference>
<feature type="modified residue" description="4-aspartylphosphate" evidence="9">
    <location>
        <position position="1228"/>
    </location>
</feature>
<dbReference type="Gene3D" id="3.40.50.2300">
    <property type="match status" value="1"/>
</dbReference>
<feature type="domain" description="Response regulatory" evidence="11">
    <location>
        <begin position="1176"/>
        <end position="1297"/>
    </location>
</feature>
<evidence type="ECO:0000259" key="12">
    <source>
        <dbReference type="PROSITE" id="PS50112"/>
    </source>
</evidence>
<keyword evidence="5" id="KW-0808">Transferase</keyword>
<dbReference type="SMART" id="SM00388">
    <property type="entry name" value="HisKA"/>
    <property type="match status" value="1"/>
</dbReference>
<protein>
    <recommendedName>
        <fullName evidence="3">Stage 0 sporulation protein A homolog</fullName>
        <ecNumber evidence="2">2.7.13.3</ecNumber>
    </recommendedName>
</protein>
<keyword evidence="15" id="KW-1185">Reference proteome</keyword>
<dbReference type="Pfam" id="PF00512">
    <property type="entry name" value="HisKA"/>
    <property type="match status" value="1"/>
</dbReference>
<dbReference type="InterPro" id="IPR003661">
    <property type="entry name" value="HisK_dim/P_dom"/>
</dbReference>
<sequence>MQANVLERELTKANEKMQDIINAIPGGVAIYKVSDIFETVYFSDGVPELSGYTVEEYHELIKKDAAEMTYWEDTEMVVSKAREVIRTHEVSQIEFRKQHRDGHIVWVRVQIKWIGEEDGCPLLHCVFHNISDLKEAKLELDHLVNSIPGGIASYQIEESRISLTYFSDGVASLTGHTREEYEQIVRQDMPGIVYSCDKERVKAALKTALESGETMDISFRVWHKEGRLIWIHLNARRMGPRAGNMKFYAVYTGMSGESHLMQAISNETAEGIYVIDKSNYDLLYANEASGLFLEGRDCVGQKCYAALHGKDAPCEFCTLQNHAPDGKEHVMKIEETGRYYSTRFRETNWNGLEAYVRSVREITDEVLSRMEKERLEKYFQTVLQHLPGGVAVVCYDKKDGVMKPEFLSEGFAAMTGMPLEEAWDLYRNDAMSGVHPEDQRYVNEQMELYIASGESHCEIVYRIKKGADEYVWVKNVLSLIESKGGERRIYSVYQDMTKQLEEQSRLRQQYQDLIMQHYRVQEPNTLVLGHCNITQNLILEIIDHTDSDLLETFGVVREEFFTGISSLIVEEEERSAFLKMYLNKPALEAFERKETEQKLSCFVKLPKEERGRYVQIVVNLVATPDSGDVTGILTITDITEKTIRERILHRLSAAGYDFIVDVDLTEDTYTVLMSNDEDGLSPKNKGSHSQWIAYMMEKRVVPSDRQRYIEGLAPEHMLERLEKRGTYTFAFSVYDDCGNIRTKNITVSAADLRLGRVCLSRADITDSVREQQGLLHVIAYTFELAGFVNIENHNLTLYSRKTVLANLPPYFVEDYTEAIQRFVGKYGADTNLSNAREEFQIDTMIRCLREKPQGYDFLFSYKNGEERYKQINVMWGDVNHKTICLVRADVTDMLAAERQTKKTLENALALAEEASRAKSEFMSAMSHDIRTPMNAIMGMTTLAQANLGDREKVEGYLRTIELSSRHLLSLINDILDMSKIERSQISLNRMRISIRKLIEQISAIMEPQAREAGLEFTVDCGEIEHTWFYGDGLRINQILINILSNAVKYTPEGGSVEFKVEEIPSLKDSAGIRYRFIVSDTGVGMSEEFLAHVFEPFMRSKSSSLVEGTGLGLSITKGLVELMGGQISVESTVHQGTRFQVELEVEGLKQWEENPRETDTGRSLDVADKAIFEGRLFLVAEDNAINAEILCELLAMYGAKAVVKRDGFQAVQEFASKPAGIYDAVMMDIQMPVMNGYEAARAIRKMERPDAAGIPIIAMTANVFAEDVREAAAAGMNGHIAKPIDIEVMKQTLWKVLNCS</sequence>
<keyword evidence="4 9" id="KW-0597">Phosphoprotein</keyword>
<evidence type="ECO:0000256" key="9">
    <source>
        <dbReference type="PROSITE-ProRule" id="PRU00169"/>
    </source>
</evidence>
<dbReference type="CDD" id="cd00130">
    <property type="entry name" value="PAS"/>
    <property type="match status" value="2"/>
</dbReference>
<comment type="caution">
    <text evidence="14">The sequence shown here is derived from an EMBL/GenBank/DDBJ whole genome shotgun (WGS) entry which is preliminary data.</text>
</comment>
<dbReference type="InterPro" id="IPR035965">
    <property type="entry name" value="PAS-like_dom_sf"/>
</dbReference>
<evidence type="ECO:0000313" key="14">
    <source>
        <dbReference type="EMBL" id="MCB7388381.1"/>
    </source>
</evidence>
<dbReference type="SUPFAM" id="SSF55785">
    <property type="entry name" value="PYP-like sensor domain (PAS domain)"/>
    <property type="match status" value="3"/>
</dbReference>
<dbReference type="CDD" id="cd16922">
    <property type="entry name" value="HATPase_EvgS-ArcB-TorS-like"/>
    <property type="match status" value="1"/>
</dbReference>
<dbReference type="EMBL" id="JAJCIS010000011">
    <property type="protein sequence ID" value="MCB7388381.1"/>
    <property type="molecule type" value="Genomic_DNA"/>
</dbReference>
<organism evidence="14 15">
    <name type="scientific">Bariatricus massiliensis</name>
    <dbReference type="NCBI Taxonomy" id="1745713"/>
    <lineage>
        <taxon>Bacteria</taxon>
        <taxon>Bacillati</taxon>
        <taxon>Bacillota</taxon>
        <taxon>Clostridia</taxon>
        <taxon>Lachnospirales</taxon>
        <taxon>Lachnospiraceae</taxon>
        <taxon>Bariatricus</taxon>
    </lineage>
</organism>
<dbReference type="Gene3D" id="3.30.450.20">
    <property type="entry name" value="PAS domain"/>
    <property type="match status" value="3"/>
</dbReference>
<evidence type="ECO:0000256" key="6">
    <source>
        <dbReference type="ARBA" id="ARBA00022777"/>
    </source>
</evidence>
<feature type="domain" description="PAS" evidence="12">
    <location>
        <begin position="13"/>
        <end position="88"/>
    </location>
</feature>
<evidence type="ECO:0000256" key="2">
    <source>
        <dbReference type="ARBA" id="ARBA00012438"/>
    </source>
</evidence>
<accession>A0ABS8DIW8</accession>
<dbReference type="InterPro" id="IPR000014">
    <property type="entry name" value="PAS"/>
</dbReference>
<evidence type="ECO:0000259" key="11">
    <source>
        <dbReference type="PROSITE" id="PS50110"/>
    </source>
</evidence>
<reference evidence="14 15" key="1">
    <citation type="submission" date="2021-10" db="EMBL/GenBank/DDBJ databases">
        <title>Collection of gut derived symbiotic bacterial strains cultured from healthy donors.</title>
        <authorList>
            <person name="Lin H."/>
            <person name="Littmann E."/>
            <person name="Kohout C."/>
            <person name="Pamer E.G."/>
        </authorList>
    </citation>
    <scope>NUCLEOTIDE SEQUENCE [LARGE SCALE GENOMIC DNA]</scope>
    <source>
        <strain evidence="14 15">DFI.1.165</strain>
    </source>
</reference>
<dbReference type="InterPro" id="IPR013655">
    <property type="entry name" value="PAS_fold_3"/>
</dbReference>
<gene>
    <name evidence="14" type="ORF">LIZ65_13920</name>
</gene>
<dbReference type="InterPro" id="IPR001789">
    <property type="entry name" value="Sig_transdc_resp-reg_receiver"/>
</dbReference>
<dbReference type="InterPro" id="IPR000700">
    <property type="entry name" value="PAS-assoc_C"/>
</dbReference>
<dbReference type="InterPro" id="IPR005467">
    <property type="entry name" value="His_kinase_dom"/>
</dbReference>
<dbReference type="PANTHER" id="PTHR43047">
    <property type="entry name" value="TWO-COMPONENT HISTIDINE PROTEIN KINASE"/>
    <property type="match status" value="1"/>
</dbReference>
<dbReference type="InterPro" id="IPR004358">
    <property type="entry name" value="Sig_transdc_His_kin-like_C"/>
</dbReference>
<evidence type="ECO:0000256" key="3">
    <source>
        <dbReference type="ARBA" id="ARBA00018672"/>
    </source>
</evidence>
<evidence type="ECO:0000256" key="5">
    <source>
        <dbReference type="ARBA" id="ARBA00022679"/>
    </source>
</evidence>
<dbReference type="Pfam" id="PF08447">
    <property type="entry name" value="PAS_3"/>
    <property type="match status" value="3"/>
</dbReference>
<dbReference type="RefSeq" id="WP_082891568.1">
    <property type="nucleotide sequence ID" value="NZ_JAJCIQ010000011.1"/>
</dbReference>
<evidence type="ECO:0000256" key="1">
    <source>
        <dbReference type="ARBA" id="ARBA00000085"/>
    </source>
</evidence>
<feature type="domain" description="Histidine kinase" evidence="10">
    <location>
        <begin position="924"/>
        <end position="1147"/>
    </location>
</feature>
<evidence type="ECO:0000256" key="4">
    <source>
        <dbReference type="ARBA" id="ARBA00022553"/>
    </source>
</evidence>
<dbReference type="SMART" id="SM00448">
    <property type="entry name" value="REC"/>
    <property type="match status" value="1"/>
</dbReference>
<keyword evidence="6" id="KW-0418">Kinase</keyword>
<dbReference type="PROSITE" id="PS50109">
    <property type="entry name" value="HIS_KIN"/>
    <property type="match status" value="1"/>
</dbReference>
<feature type="domain" description="PAS" evidence="12">
    <location>
        <begin position="136"/>
        <end position="212"/>
    </location>
</feature>
<dbReference type="Gene3D" id="1.10.287.130">
    <property type="match status" value="1"/>
</dbReference>
<comment type="catalytic activity">
    <reaction evidence="1">
        <text>ATP + protein L-histidine = ADP + protein N-phospho-L-histidine.</text>
        <dbReference type="EC" id="2.7.13.3"/>
    </reaction>
</comment>
<comment type="function">
    <text evidence="8">May play the central regulatory role in sporulation. It may be an element of the effector pathway responsible for the activation of sporulation genes in response to nutritional stress. Spo0A may act in concert with spo0H (a sigma factor) to control the expression of some genes that are critical to the sporulation process.</text>
</comment>
<dbReference type="SUPFAM" id="SSF55874">
    <property type="entry name" value="ATPase domain of HSP90 chaperone/DNA topoisomerase II/histidine kinase"/>
    <property type="match status" value="1"/>
</dbReference>
<dbReference type="PRINTS" id="PR00344">
    <property type="entry name" value="BCTRLSENSOR"/>
</dbReference>
<dbReference type="PROSITE" id="PS50113">
    <property type="entry name" value="PAC"/>
    <property type="match status" value="1"/>
</dbReference>
<dbReference type="InterPro" id="IPR011006">
    <property type="entry name" value="CheY-like_superfamily"/>
</dbReference>
<proteinExistence type="predicted"/>
<dbReference type="SUPFAM" id="SSF47384">
    <property type="entry name" value="Homodimeric domain of signal transducing histidine kinase"/>
    <property type="match status" value="1"/>
</dbReference>
<dbReference type="InterPro" id="IPR003594">
    <property type="entry name" value="HATPase_dom"/>
</dbReference>
<evidence type="ECO:0000259" key="13">
    <source>
        <dbReference type="PROSITE" id="PS50113"/>
    </source>
</evidence>
<name>A0ABS8DIW8_9FIRM</name>
<dbReference type="InterPro" id="IPR036097">
    <property type="entry name" value="HisK_dim/P_sf"/>
</dbReference>
<evidence type="ECO:0000256" key="7">
    <source>
        <dbReference type="ARBA" id="ARBA00023012"/>
    </source>
</evidence>
<dbReference type="Pfam" id="PF02518">
    <property type="entry name" value="HATPase_c"/>
    <property type="match status" value="1"/>
</dbReference>
<dbReference type="SMART" id="SM00086">
    <property type="entry name" value="PAC"/>
    <property type="match status" value="3"/>
</dbReference>
<dbReference type="NCBIfam" id="TIGR00229">
    <property type="entry name" value="sensory_box"/>
    <property type="match status" value="1"/>
</dbReference>
<dbReference type="SMART" id="SM00387">
    <property type="entry name" value="HATPase_c"/>
    <property type="match status" value="1"/>
</dbReference>
<dbReference type="SMART" id="SM00091">
    <property type="entry name" value="PAS"/>
    <property type="match status" value="3"/>
</dbReference>
<feature type="domain" description="PAC" evidence="13">
    <location>
        <begin position="91"/>
        <end position="142"/>
    </location>
</feature>
<dbReference type="CDD" id="cd17546">
    <property type="entry name" value="REC_hyHK_CKI1_RcsC-like"/>
    <property type="match status" value="1"/>
</dbReference>
<dbReference type="PROSITE" id="PS50112">
    <property type="entry name" value="PAS"/>
    <property type="match status" value="2"/>
</dbReference>
<dbReference type="PROSITE" id="PS50110">
    <property type="entry name" value="RESPONSE_REGULATORY"/>
    <property type="match status" value="1"/>
</dbReference>
<dbReference type="SUPFAM" id="SSF52172">
    <property type="entry name" value="CheY-like"/>
    <property type="match status" value="1"/>
</dbReference>
<dbReference type="InterPro" id="IPR036890">
    <property type="entry name" value="HATPase_C_sf"/>
</dbReference>
<keyword evidence="7" id="KW-0902">Two-component regulatory system</keyword>
<dbReference type="Proteomes" id="UP001299546">
    <property type="component" value="Unassembled WGS sequence"/>
</dbReference>
<dbReference type="EC" id="2.7.13.3" evidence="2"/>
<dbReference type="CDD" id="cd00082">
    <property type="entry name" value="HisKA"/>
    <property type="match status" value="1"/>
</dbReference>
<evidence type="ECO:0000313" key="15">
    <source>
        <dbReference type="Proteomes" id="UP001299546"/>
    </source>
</evidence>
<dbReference type="Gene3D" id="3.30.565.10">
    <property type="entry name" value="Histidine kinase-like ATPase, C-terminal domain"/>
    <property type="match status" value="1"/>
</dbReference>
<evidence type="ECO:0000256" key="8">
    <source>
        <dbReference type="ARBA" id="ARBA00024867"/>
    </source>
</evidence>
<dbReference type="Pfam" id="PF00072">
    <property type="entry name" value="Response_reg"/>
    <property type="match status" value="1"/>
</dbReference>
<evidence type="ECO:0000259" key="10">
    <source>
        <dbReference type="PROSITE" id="PS50109"/>
    </source>
</evidence>